<dbReference type="AlphaFoldDB" id="A0A381WN88"/>
<sequence>VASVLFVCTGNAARSQMAEGWLKNMKSGLTVLSAGTNPEGLSSGAVKSMLEIGLDISDQTSKHLDDVPWKEVDYAITLCGSANETCVTMNWPDKCVREHWPIADPSSDDEYIKARDEIGNRIKDFVNRMI</sequence>
<name>A0A381WN88_9ZZZZ</name>
<proteinExistence type="predicted"/>
<dbReference type="Gene3D" id="3.40.50.2300">
    <property type="match status" value="1"/>
</dbReference>
<organism evidence="3">
    <name type="scientific">marine metagenome</name>
    <dbReference type="NCBI Taxonomy" id="408172"/>
    <lineage>
        <taxon>unclassified sequences</taxon>
        <taxon>metagenomes</taxon>
        <taxon>ecological metagenomes</taxon>
    </lineage>
</organism>
<dbReference type="InterPro" id="IPR023485">
    <property type="entry name" value="Ptyr_pPase"/>
</dbReference>
<gene>
    <name evidence="3" type="ORF">METZ01_LOCUS106814</name>
</gene>
<evidence type="ECO:0000256" key="1">
    <source>
        <dbReference type="ARBA" id="ARBA00022849"/>
    </source>
</evidence>
<evidence type="ECO:0000313" key="3">
    <source>
        <dbReference type="EMBL" id="SVA53960.1"/>
    </source>
</evidence>
<dbReference type="SUPFAM" id="SSF52788">
    <property type="entry name" value="Phosphotyrosine protein phosphatases I"/>
    <property type="match status" value="1"/>
</dbReference>
<feature type="domain" description="Phosphotyrosine protein phosphatase I" evidence="2">
    <location>
        <begin position="2"/>
        <end position="128"/>
    </location>
</feature>
<reference evidence="3" key="1">
    <citation type="submission" date="2018-05" db="EMBL/GenBank/DDBJ databases">
        <authorList>
            <person name="Lanie J.A."/>
            <person name="Ng W.-L."/>
            <person name="Kazmierczak K.M."/>
            <person name="Andrzejewski T.M."/>
            <person name="Davidsen T.M."/>
            <person name="Wayne K.J."/>
            <person name="Tettelin H."/>
            <person name="Glass J.I."/>
            <person name="Rusch D."/>
            <person name="Podicherti R."/>
            <person name="Tsui H.-C.T."/>
            <person name="Winkler M.E."/>
        </authorList>
    </citation>
    <scope>NUCLEOTIDE SEQUENCE</scope>
</reference>
<protein>
    <recommendedName>
        <fullName evidence="2">Phosphotyrosine protein phosphatase I domain-containing protein</fullName>
    </recommendedName>
</protein>
<dbReference type="Pfam" id="PF01451">
    <property type="entry name" value="LMWPc"/>
    <property type="match status" value="1"/>
</dbReference>
<dbReference type="InterPro" id="IPR036196">
    <property type="entry name" value="Ptyr_pPase_sf"/>
</dbReference>
<dbReference type="PANTHER" id="PTHR43428">
    <property type="entry name" value="ARSENATE REDUCTASE"/>
    <property type="match status" value="1"/>
</dbReference>
<dbReference type="PANTHER" id="PTHR43428:SF1">
    <property type="entry name" value="ARSENATE REDUCTASE"/>
    <property type="match status" value="1"/>
</dbReference>
<keyword evidence="1" id="KW-0059">Arsenical resistance</keyword>
<dbReference type="EMBL" id="UINC01012344">
    <property type="protein sequence ID" value="SVA53960.1"/>
    <property type="molecule type" value="Genomic_DNA"/>
</dbReference>
<dbReference type="GO" id="GO:0046685">
    <property type="term" value="P:response to arsenic-containing substance"/>
    <property type="evidence" value="ECO:0007669"/>
    <property type="project" value="UniProtKB-KW"/>
</dbReference>
<evidence type="ECO:0000259" key="2">
    <source>
        <dbReference type="SMART" id="SM00226"/>
    </source>
</evidence>
<feature type="non-terminal residue" evidence="3">
    <location>
        <position position="1"/>
    </location>
</feature>
<dbReference type="CDD" id="cd16345">
    <property type="entry name" value="LMWP_ArsC"/>
    <property type="match status" value="1"/>
</dbReference>
<accession>A0A381WN88</accession>
<dbReference type="SMART" id="SM00226">
    <property type="entry name" value="LMWPc"/>
    <property type="match status" value="1"/>
</dbReference>